<keyword evidence="3" id="KW-1185">Reference proteome</keyword>
<proteinExistence type="predicted"/>
<keyword evidence="1" id="KW-1133">Transmembrane helix</keyword>
<accession>A0A2P6QU46</accession>
<gene>
    <name evidence="2" type="ORF">RchiOBHm_Chr4g0405581</name>
</gene>
<dbReference type="Gramene" id="PRQ37706">
    <property type="protein sequence ID" value="PRQ37706"/>
    <property type="gene ID" value="RchiOBHm_Chr4g0405581"/>
</dbReference>
<dbReference type="EMBL" id="PDCK01000042">
    <property type="protein sequence ID" value="PRQ37706.1"/>
    <property type="molecule type" value="Genomic_DNA"/>
</dbReference>
<dbReference type="AlphaFoldDB" id="A0A2P6QU46"/>
<organism evidence="2 3">
    <name type="scientific">Rosa chinensis</name>
    <name type="common">China rose</name>
    <dbReference type="NCBI Taxonomy" id="74649"/>
    <lineage>
        <taxon>Eukaryota</taxon>
        <taxon>Viridiplantae</taxon>
        <taxon>Streptophyta</taxon>
        <taxon>Embryophyta</taxon>
        <taxon>Tracheophyta</taxon>
        <taxon>Spermatophyta</taxon>
        <taxon>Magnoliopsida</taxon>
        <taxon>eudicotyledons</taxon>
        <taxon>Gunneridae</taxon>
        <taxon>Pentapetalae</taxon>
        <taxon>rosids</taxon>
        <taxon>fabids</taxon>
        <taxon>Rosales</taxon>
        <taxon>Rosaceae</taxon>
        <taxon>Rosoideae</taxon>
        <taxon>Rosoideae incertae sedis</taxon>
        <taxon>Rosa</taxon>
    </lineage>
</organism>
<keyword evidence="1" id="KW-0812">Transmembrane</keyword>
<keyword evidence="1" id="KW-0472">Membrane</keyword>
<evidence type="ECO:0000313" key="3">
    <source>
        <dbReference type="Proteomes" id="UP000238479"/>
    </source>
</evidence>
<feature type="transmembrane region" description="Helical" evidence="1">
    <location>
        <begin position="33"/>
        <end position="51"/>
    </location>
</feature>
<reference evidence="2 3" key="1">
    <citation type="journal article" date="2018" name="Nat. Genet.">
        <title>The Rosa genome provides new insights in the design of modern roses.</title>
        <authorList>
            <person name="Bendahmane M."/>
        </authorList>
    </citation>
    <scope>NUCLEOTIDE SEQUENCE [LARGE SCALE GENOMIC DNA]</scope>
    <source>
        <strain evidence="3">cv. Old Blush</strain>
    </source>
</reference>
<protein>
    <submittedName>
        <fullName evidence="2">Uncharacterized protein</fullName>
    </submittedName>
</protein>
<evidence type="ECO:0000313" key="2">
    <source>
        <dbReference type="EMBL" id="PRQ37706.1"/>
    </source>
</evidence>
<sequence>MFVKSFNCSSSSVSSMVSAPQNLLVASLSDRSMSRNSSSIFIGLFIFFYPLHYHH</sequence>
<evidence type="ECO:0000256" key="1">
    <source>
        <dbReference type="SAM" id="Phobius"/>
    </source>
</evidence>
<name>A0A2P6QU46_ROSCH</name>
<comment type="caution">
    <text evidence="2">The sequence shown here is derived from an EMBL/GenBank/DDBJ whole genome shotgun (WGS) entry which is preliminary data.</text>
</comment>
<dbReference type="Proteomes" id="UP000238479">
    <property type="component" value="Chromosome 4"/>
</dbReference>